<evidence type="ECO:0000313" key="14">
    <source>
        <dbReference type="EMBL" id="KAH0625303.1"/>
    </source>
</evidence>
<evidence type="ECO:0000256" key="9">
    <source>
        <dbReference type="ARBA" id="ARBA00022691"/>
    </source>
</evidence>
<evidence type="ECO:0000256" key="1">
    <source>
        <dbReference type="ARBA" id="ARBA00001806"/>
    </source>
</evidence>
<dbReference type="PANTHER" id="PTHR46529:SF1">
    <property type="entry name" value="TRNA WYBUTOSINE-SYNTHESIZING PROTEIN 4"/>
    <property type="match status" value="1"/>
</dbReference>
<comment type="catalytic activity">
    <reaction evidence="1">
        <text>7-[(3S)-3-amino-3-carboxypropyl]wyosine(37) in tRNA(Phe) + S-adenosyl-L-methionine = 7-[(3S)-(3-amino-3-methoxycarbonyl)propyl]wyosine(37) in tRNA(Phe) + S-adenosyl-L-homocysteine</text>
        <dbReference type="Rhea" id="RHEA:36903"/>
        <dbReference type="Rhea" id="RHEA-COMP:10379"/>
        <dbReference type="Rhea" id="RHEA-COMP:11844"/>
        <dbReference type="ChEBI" id="CHEBI:57856"/>
        <dbReference type="ChEBI" id="CHEBI:59789"/>
        <dbReference type="ChEBI" id="CHEBI:73543"/>
        <dbReference type="ChEBI" id="CHEBI:74275"/>
        <dbReference type="EC" id="2.1.1.290"/>
    </reaction>
</comment>
<comment type="catalytic activity">
    <reaction evidence="13">
        <text>7-[(3S)-(3-amino-3-methoxycarbonyl)propyl]wyosine(37) in tRNA(Phe) + S-adenosyl-L-methionine + CO2 = wybutosine(37) in tRNA(Phe) + S-adenosyl-L-homocysteine + 2 H(+)</text>
        <dbReference type="Rhea" id="RHEA:37119"/>
        <dbReference type="Rhea" id="RHEA-COMP:11844"/>
        <dbReference type="Rhea" id="RHEA-COMP:11847"/>
        <dbReference type="ChEBI" id="CHEBI:15378"/>
        <dbReference type="ChEBI" id="CHEBI:16526"/>
        <dbReference type="ChEBI" id="CHEBI:57856"/>
        <dbReference type="ChEBI" id="CHEBI:59789"/>
        <dbReference type="ChEBI" id="CHEBI:73544"/>
        <dbReference type="ChEBI" id="CHEBI:74275"/>
        <dbReference type="EC" id="2.3.1.231"/>
    </reaction>
</comment>
<evidence type="ECO:0000256" key="7">
    <source>
        <dbReference type="ARBA" id="ARBA00022603"/>
    </source>
</evidence>
<keyword evidence="15" id="KW-1185">Reference proteome</keyword>
<dbReference type="InterPro" id="IPR015915">
    <property type="entry name" value="Kelch-typ_b-propeller"/>
</dbReference>
<evidence type="ECO:0000256" key="4">
    <source>
        <dbReference type="ARBA" id="ARBA00012155"/>
    </source>
</evidence>
<dbReference type="Proteomes" id="UP000826234">
    <property type="component" value="Unassembled WGS sequence"/>
</dbReference>
<evidence type="ECO:0000256" key="11">
    <source>
        <dbReference type="ARBA" id="ARBA00029750"/>
    </source>
</evidence>
<organism evidence="14 15">
    <name type="scientific">Phrynosoma platyrhinos</name>
    <name type="common">Desert horned lizard</name>
    <dbReference type="NCBI Taxonomy" id="52577"/>
    <lineage>
        <taxon>Eukaryota</taxon>
        <taxon>Metazoa</taxon>
        <taxon>Chordata</taxon>
        <taxon>Craniata</taxon>
        <taxon>Vertebrata</taxon>
        <taxon>Euteleostomi</taxon>
        <taxon>Lepidosauria</taxon>
        <taxon>Squamata</taxon>
        <taxon>Bifurcata</taxon>
        <taxon>Unidentata</taxon>
        <taxon>Episquamata</taxon>
        <taxon>Toxicofera</taxon>
        <taxon>Iguania</taxon>
        <taxon>Phrynosomatidae</taxon>
        <taxon>Phrynosomatinae</taxon>
        <taxon>Phrynosoma</taxon>
    </lineage>
</organism>
<evidence type="ECO:0000313" key="15">
    <source>
        <dbReference type="Proteomes" id="UP000826234"/>
    </source>
</evidence>
<evidence type="ECO:0000256" key="2">
    <source>
        <dbReference type="ARBA" id="ARBA00004797"/>
    </source>
</evidence>
<evidence type="ECO:0000256" key="12">
    <source>
        <dbReference type="ARBA" id="ARBA00030847"/>
    </source>
</evidence>
<proteinExistence type="inferred from homology"/>
<accession>A0ABQ7T6T2</accession>
<sequence>MDSLYFRAKDKGLLARTRFFEVDFPEVAAQKATLVAQTEELAAMATGNAVSPQESGLVKFSGDDYRILGADLSDLLRLQEAMCEASLDPEAPTLILAEVVLTYMETERSDALIHWVADFFPQAWFVLYEQIHPEDPFGRIMQNHFNKLLSPLRSLIHYPNCKAQQLRFLQRGWTECCAIDMNQFYGCFVPGEEQQRIRTLEPFDEFETQRVIGKLKEQRPLPDSVLLLYLQEWHLKCSHYFILVASKGKSLSPAPVFPNMEGFLTHREPIFAGMVPASVCATDVGASGLRRYGHRSVLLSPHTILTVGGFGDQDGRHCRLTQLHLLIKPIREAAWENRILCLAQSGDAWDGRLFHTLTLLQAGWAVVLGGRKSPVSPALAACRLSVSEGGGSPIMELTYLPPIQGLSLPRWRHSATEVMYEGRRKALTQ</sequence>
<evidence type="ECO:0000256" key="8">
    <source>
        <dbReference type="ARBA" id="ARBA00022679"/>
    </source>
</evidence>
<keyword evidence="8" id="KW-0808">Transferase</keyword>
<keyword evidence="7" id="KW-0489">Methyltransferase</keyword>
<gene>
    <name evidence="14" type="ORF">JD844_033808</name>
</gene>
<evidence type="ECO:0000256" key="10">
    <source>
        <dbReference type="ARBA" id="ARBA00022694"/>
    </source>
</evidence>
<reference evidence="14 15" key="1">
    <citation type="journal article" date="2022" name="Gigascience">
        <title>A chromosome-level genome assembly and annotation of the desert horned lizard, Phrynosoma platyrhinos, provides insight into chromosomal rearrangements among reptiles.</title>
        <authorList>
            <person name="Koochekian N."/>
            <person name="Ascanio A."/>
            <person name="Farleigh K."/>
            <person name="Card D.C."/>
            <person name="Schield D.R."/>
            <person name="Castoe T.A."/>
            <person name="Jezkova T."/>
        </authorList>
    </citation>
    <scope>NUCLEOTIDE SEQUENCE [LARGE SCALE GENOMIC DNA]</scope>
    <source>
        <strain evidence="14">NK-2021</strain>
    </source>
</reference>
<comment type="caution">
    <text evidence="14">The sequence shown here is derived from an EMBL/GenBank/DDBJ whole genome shotgun (WGS) entry which is preliminary data.</text>
</comment>
<keyword evidence="10" id="KW-0819">tRNA processing</keyword>
<comment type="similarity">
    <text evidence="3">Belongs to the methyltransferase superfamily. LCMT family.</text>
</comment>
<dbReference type="EC" id="2.1.1.290" evidence="5"/>
<dbReference type="Pfam" id="PF04072">
    <property type="entry name" value="LCM"/>
    <property type="match status" value="1"/>
</dbReference>
<evidence type="ECO:0000256" key="5">
    <source>
        <dbReference type="ARBA" id="ARBA00012779"/>
    </source>
</evidence>
<evidence type="ECO:0000256" key="13">
    <source>
        <dbReference type="ARBA" id="ARBA00049250"/>
    </source>
</evidence>
<evidence type="ECO:0000256" key="6">
    <source>
        <dbReference type="ARBA" id="ARBA00018045"/>
    </source>
</evidence>
<dbReference type="SUPFAM" id="SSF53335">
    <property type="entry name" value="S-adenosyl-L-methionine-dependent methyltransferases"/>
    <property type="match status" value="1"/>
</dbReference>
<evidence type="ECO:0000256" key="3">
    <source>
        <dbReference type="ARBA" id="ARBA00010703"/>
    </source>
</evidence>
<dbReference type="PANTHER" id="PTHR46529">
    <property type="entry name" value="TRNA WYBUTOSINE-SYNTHESIZING PROTEIN 4"/>
    <property type="match status" value="1"/>
</dbReference>
<dbReference type="InterPro" id="IPR007213">
    <property type="entry name" value="Ppm1/Ppm2/Tcmp"/>
</dbReference>
<protein>
    <recommendedName>
        <fullName evidence="6">tRNA wybutosine-synthesizing protein 4</fullName>
        <ecNumber evidence="5">2.1.1.290</ecNumber>
        <ecNumber evidence="4">2.3.1.231</ecNumber>
    </recommendedName>
    <alternativeName>
        <fullName evidence="12">tRNA(Phe) (7-(3-amino-3-(methoxycarbonyl)propyl)wyosine(37)-N)-methoxycarbonyltransferase</fullName>
    </alternativeName>
    <alternativeName>
        <fullName evidence="11">tRNA(Phe) (7-(3-amino-3-carboxypropyl)wyosine(37)-O)-methyltransferase</fullName>
    </alternativeName>
</protein>
<dbReference type="Gene3D" id="3.40.50.150">
    <property type="entry name" value="Vaccinia Virus protein VP39"/>
    <property type="match status" value="1"/>
</dbReference>
<keyword evidence="9" id="KW-0949">S-adenosyl-L-methionine</keyword>
<dbReference type="Gene3D" id="2.120.10.80">
    <property type="entry name" value="Kelch-type beta propeller"/>
    <property type="match status" value="1"/>
</dbReference>
<dbReference type="InterPro" id="IPR029063">
    <property type="entry name" value="SAM-dependent_MTases_sf"/>
</dbReference>
<dbReference type="EC" id="2.3.1.231" evidence="4"/>
<dbReference type="EMBL" id="JAIPUX010001232">
    <property type="protein sequence ID" value="KAH0625303.1"/>
    <property type="molecule type" value="Genomic_DNA"/>
</dbReference>
<name>A0ABQ7T6T2_PHRPL</name>
<comment type="pathway">
    <text evidence="2">tRNA modification; wybutosine-tRNA(Phe) biosynthesis.</text>
</comment>